<dbReference type="SUPFAM" id="SSF51412">
    <property type="entry name" value="Inosine monophosphate dehydrogenase (IMPDH)"/>
    <property type="match status" value="1"/>
</dbReference>
<dbReference type="PANTHER" id="PTHR32332">
    <property type="entry name" value="2-NITROPROPANE DIOXYGENASE"/>
    <property type="match status" value="1"/>
</dbReference>
<protein>
    <submittedName>
        <fullName evidence="4">Nitronate monooxygenase</fullName>
    </submittedName>
</protein>
<dbReference type="EMBL" id="MPKY01000004">
    <property type="protein sequence ID" value="OJS98384.1"/>
    <property type="molecule type" value="Genomic_DNA"/>
</dbReference>
<evidence type="ECO:0000313" key="5">
    <source>
        <dbReference type="Proteomes" id="UP000183986"/>
    </source>
</evidence>
<sequence length="318" mass="34030">MFGLDHPIMQGGMQRVSTAELVAAVASAGALGFLSALTQPSPESLRKEIQRTRSLTQRDFGVNLTILPSQNPPDYEAYAQVICESGIKVVETAGRNPEFLMPMFRRHGVRVVHKCTAVKHALKAEQIGCDAVIIDGFEAAGHPGENDTPSLVLLPRAVASLTVPVIACGGFANGHGLAAALSLGAEAVSMGTRFMASRESPIHQSLKDTLIAATELDTQLILRKFRNTARVYRNEVAIEVARRETEIGCTFEDVSPLVSGSKGGEVLETGDLSRGIFWAGISCGLISDTPTVAEIVERISSEAQERIQSLASRIHVSK</sequence>
<reference evidence="4" key="1">
    <citation type="submission" date="2016-11" db="EMBL/GenBank/DDBJ databases">
        <title>Draft Genome Sequence of Marinobacter hydrocarbonoclasticus strain STW2, a polyaromatic aromatic hydrocarbon degrading and denitrifying bacterium from rhizosphere of Seagrass Enhalus acodoides.</title>
        <authorList>
            <person name="Ling J."/>
            <person name="Dong J."/>
        </authorList>
    </citation>
    <scope>NUCLEOTIDE SEQUENCE [LARGE SCALE GENOMIC DNA]</scope>
    <source>
        <strain evidence="4">STW2</strain>
    </source>
</reference>
<organism evidence="4 5">
    <name type="scientific">Marinobacter nauticus</name>
    <name type="common">Marinobacter hydrocarbonoclasticus</name>
    <name type="synonym">Marinobacter aquaeolei</name>
    <dbReference type="NCBI Taxonomy" id="2743"/>
    <lineage>
        <taxon>Bacteria</taxon>
        <taxon>Pseudomonadati</taxon>
        <taxon>Pseudomonadota</taxon>
        <taxon>Gammaproteobacteria</taxon>
        <taxon>Pseudomonadales</taxon>
        <taxon>Marinobacteraceae</taxon>
        <taxon>Marinobacter</taxon>
    </lineage>
</organism>
<gene>
    <name evidence="4" type="ORF">BEE62_17235</name>
</gene>
<name>A0A1M2USQ6_MARNT</name>
<accession>A0A1M2USQ6</accession>
<evidence type="ECO:0000256" key="3">
    <source>
        <dbReference type="ARBA" id="ARBA00023002"/>
    </source>
</evidence>
<evidence type="ECO:0000313" key="4">
    <source>
        <dbReference type="EMBL" id="OJS98384.1"/>
    </source>
</evidence>
<keyword evidence="3" id="KW-0560">Oxidoreductase</keyword>
<proteinExistence type="predicted"/>
<dbReference type="Pfam" id="PF03060">
    <property type="entry name" value="NMO"/>
    <property type="match status" value="1"/>
</dbReference>
<evidence type="ECO:0000256" key="2">
    <source>
        <dbReference type="ARBA" id="ARBA00022643"/>
    </source>
</evidence>
<keyword evidence="4" id="KW-0503">Monooxygenase</keyword>
<keyword evidence="1" id="KW-0285">Flavoprotein</keyword>
<dbReference type="Gene3D" id="3.20.20.70">
    <property type="entry name" value="Aldolase class I"/>
    <property type="match status" value="1"/>
</dbReference>
<dbReference type="InterPro" id="IPR013785">
    <property type="entry name" value="Aldolase_TIM"/>
</dbReference>
<dbReference type="PANTHER" id="PTHR32332:SF20">
    <property type="entry name" value="2-NITROPROPANE DIOXYGENASE-LIKE PROTEIN"/>
    <property type="match status" value="1"/>
</dbReference>
<comment type="caution">
    <text evidence="4">The sequence shown here is derived from an EMBL/GenBank/DDBJ whole genome shotgun (WGS) entry which is preliminary data.</text>
</comment>
<dbReference type="Proteomes" id="UP000183986">
    <property type="component" value="Unassembled WGS sequence"/>
</dbReference>
<keyword evidence="5" id="KW-1185">Reference proteome</keyword>
<keyword evidence="2" id="KW-0288">FMN</keyword>
<dbReference type="CDD" id="cd04730">
    <property type="entry name" value="NPD_like"/>
    <property type="match status" value="1"/>
</dbReference>
<dbReference type="GO" id="GO:0018580">
    <property type="term" value="F:nitronate monooxygenase activity"/>
    <property type="evidence" value="ECO:0007669"/>
    <property type="project" value="InterPro"/>
</dbReference>
<dbReference type="InterPro" id="IPR004136">
    <property type="entry name" value="NMO"/>
</dbReference>
<evidence type="ECO:0000256" key="1">
    <source>
        <dbReference type="ARBA" id="ARBA00022630"/>
    </source>
</evidence>
<dbReference type="AlphaFoldDB" id="A0A1M2USQ6"/>